<evidence type="ECO:0000313" key="2">
    <source>
        <dbReference type="Proteomes" id="UP000308197"/>
    </source>
</evidence>
<evidence type="ECO:0000313" key="1">
    <source>
        <dbReference type="EMBL" id="TFK82806.1"/>
    </source>
</evidence>
<accession>A0A5C3NZD6</accession>
<protein>
    <submittedName>
        <fullName evidence="1">Uncharacterized protein</fullName>
    </submittedName>
</protein>
<gene>
    <name evidence="1" type="ORF">K466DRAFT_568221</name>
</gene>
<dbReference type="Proteomes" id="UP000308197">
    <property type="component" value="Unassembled WGS sequence"/>
</dbReference>
<sequence length="301" mass="33507">MNSLQHWELDHLRLELSCLYPSHTLATDLGVDFDTIARNCRGRSQAPWAEFDDSHWRLTAARAPRRGGMNTEHLSEQAQGHLVTTARDWNMVIERALLILHGATPTTTINPSVSKNAVSARDALYEAELSARDDHFAPMVILRLAYRYGETYAAHALAQGRSAAALIYLEYYGSLCDLMPVLPAAVSNDKLFEKHTTLIFETLAQAATYACICARSHFVTPAVLSVAMAVRYWTSLLRVSTTPHSGACSALSIISPLRAEKLDVWNDKTRPYAVGTWADLVNPQTRLKIDFLTYVQRCTDG</sequence>
<dbReference type="AlphaFoldDB" id="A0A5C3NZD6"/>
<dbReference type="EMBL" id="ML211449">
    <property type="protein sequence ID" value="TFK82806.1"/>
    <property type="molecule type" value="Genomic_DNA"/>
</dbReference>
<feature type="non-terminal residue" evidence="1">
    <location>
        <position position="301"/>
    </location>
</feature>
<name>A0A5C3NZD6_9APHY</name>
<keyword evidence="2" id="KW-1185">Reference proteome</keyword>
<dbReference type="InParanoid" id="A0A5C3NZD6"/>
<proteinExistence type="predicted"/>
<organism evidence="1 2">
    <name type="scientific">Polyporus arcularius HHB13444</name>
    <dbReference type="NCBI Taxonomy" id="1314778"/>
    <lineage>
        <taxon>Eukaryota</taxon>
        <taxon>Fungi</taxon>
        <taxon>Dikarya</taxon>
        <taxon>Basidiomycota</taxon>
        <taxon>Agaricomycotina</taxon>
        <taxon>Agaricomycetes</taxon>
        <taxon>Polyporales</taxon>
        <taxon>Polyporaceae</taxon>
        <taxon>Polyporus</taxon>
    </lineage>
</organism>
<reference evidence="1 2" key="1">
    <citation type="journal article" date="2019" name="Nat. Ecol. Evol.">
        <title>Megaphylogeny resolves global patterns of mushroom evolution.</title>
        <authorList>
            <person name="Varga T."/>
            <person name="Krizsan K."/>
            <person name="Foldi C."/>
            <person name="Dima B."/>
            <person name="Sanchez-Garcia M."/>
            <person name="Sanchez-Ramirez S."/>
            <person name="Szollosi G.J."/>
            <person name="Szarkandi J.G."/>
            <person name="Papp V."/>
            <person name="Albert L."/>
            <person name="Andreopoulos W."/>
            <person name="Angelini C."/>
            <person name="Antonin V."/>
            <person name="Barry K.W."/>
            <person name="Bougher N.L."/>
            <person name="Buchanan P."/>
            <person name="Buyck B."/>
            <person name="Bense V."/>
            <person name="Catcheside P."/>
            <person name="Chovatia M."/>
            <person name="Cooper J."/>
            <person name="Damon W."/>
            <person name="Desjardin D."/>
            <person name="Finy P."/>
            <person name="Geml J."/>
            <person name="Haridas S."/>
            <person name="Hughes K."/>
            <person name="Justo A."/>
            <person name="Karasinski D."/>
            <person name="Kautmanova I."/>
            <person name="Kiss B."/>
            <person name="Kocsube S."/>
            <person name="Kotiranta H."/>
            <person name="LaButti K.M."/>
            <person name="Lechner B.E."/>
            <person name="Liimatainen K."/>
            <person name="Lipzen A."/>
            <person name="Lukacs Z."/>
            <person name="Mihaltcheva S."/>
            <person name="Morgado L.N."/>
            <person name="Niskanen T."/>
            <person name="Noordeloos M.E."/>
            <person name="Ohm R.A."/>
            <person name="Ortiz-Santana B."/>
            <person name="Ovrebo C."/>
            <person name="Racz N."/>
            <person name="Riley R."/>
            <person name="Savchenko A."/>
            <person name="Shiryaev A."/>
            <person name="Soop K."/>
            <person name="Spirin V."/>
            <person name="Szebenyi C."/>
            <person name="Tomsovsky M."/>
            <person name="Tulloss R.E."/>
            <person name="Uehling J."/>
            <person name="Grigoriev I.V."/>
            <person name="Vagvolgyi C."/>
            <person name="Papp T."/>
            <person name="Martin F.M."/>
            <person name="Miettinen O."/>
            <person name="Hibbett D.S."/>
            <person name="Nagy L.G."/>
        </authorList>
    </citation>
    <scope>NUCLEOTIDE SEQUENCE [LARGE SCALE GENOMIC DNA]</scope>
    <source>
        <strain evidence="1 2">HHB13444</strain>
    </source>
</reference>